<dbReference type="CDD" id="cd07957">
    <property type="entry name" value="Anticodon_Ia_Met"/>
    <property type="match status" value="1"/>
</dbReference>
<dbReference type="AlphaFoldDB" id="A0A4Y6Q0D8"/>
<dbReference type="Gene3D" id="2.40.50.140">
    <property type="entry name" value="Nucleic acid-binding proteins"/>
    <property type="match status" value="1"/>
</dbReference>
<dbReference type="OrthoDB" id="9810191at2"/>
<dbReference type="InterPro" id="IPR012340">
    <property type="entry name" value="NA-bd_OB-fold"/>
</dbReference>
<keyword evidence="9 13" id="KW-0694">RNA-binding</keyword>
<protein>
    <recommendedName>
        <fullName evidence="13">Methionine--tRNA ligase</fullName>
        <ecNumber evidence="13">6.1.1.10</ecNumber>
    </recommendedName>
    <alternativeName>
        <fullName evidence="13">Methionyl-tRNA synthetase</fullName>
        <shortName evidence="13">MetRS</shortName>
    </alternativeName>
</protein>
<evidence type="ECO:0000313" key="16">
    <source>
        <dbReference type="Proteomes" id="UP000315995"/>
    </source>
</evidence>
<dbReference type="PANTHER" id="PTHR43326:SF1">
    <property type="entry name" value="METHIONINE--TRNA LIGASE, MITOCHONDRIAL"/>
    <property type="match status" value="1"/>
</dbReference>
<accession>A0A4Y6Q0D8</accession>
<evidence type="ECO:0000256" key="1">
    <source>
        <dbReference type="ARBA" id="ARBA00003314"/>
    </source>
</evidence>
<dbReference type="HAMAP" id="MF_01228">
    <property type="entry name" value="Met_tRNA_synth_type2"/>
    <property type="match status" value="1"/>
</dbReference>
<evidence type="ECO:0000256" key="8">
    <source>
        <dbReference type="ARBA" id="ARBA00022840"/>
    </source>
</evidence>
<evidence type="ECO:0000256" key="12">
    <source>
        <dbReference type="ARBA" id="ARBA00047364"/>
    </source>
</evidence>
<evidence type="ECO:0000256" key="13">
    <source>
        <dbReference type="HAMAP-Rule" id="MF_01228"/>
    </source>
</evidence>
<accession>A0A5B8YF74</accession>
<comment type="similarity">
    <text evidence="13">Belongs to the class-I aminoacyl-tRNA synthetase family. MetG type 2B subfamily.</text>
</comment>
<dbReference type="SUPFAM" id="SSF52374">
    <property type="entry name" value="Nucleotidylyl transferase"/>
    <property type="match status" value="1"/>
</dbReference>
<dbReference type="RefSeq" id="WP_141200442.1">
    <property type="nucleotide sequence ID" value="NZ_CP041186.1"/>
</dbReference>
<keyword evidence="6 13" id="KW-0436">Ligase</keyword>
<dbReference type="GO" id="GO:0006431">
    <property type="term" value="P:methionyl-tRNA aminoacylation"/>
    <property type="evidence" value="ECO:0007669"/>
    <property type="project" value="UniProtKB-UniRule"/>
</dbReference>
<keyword evidence="4 13" id="KW-0963">Cytoplasm</keyword>
<dbReference type="Gene3D" id="3.40.50.620">
    <property type="entry name" value="HUPs"/>
    <property type="match status" value="1"/>
</dbReference>
<dbReference type="PROSITE" id="PS50886">
    <property type="entry name" value="TRBD"/>
    <property type="match status" value="1"/>
</dbReference>
<dbReference type="InterPro" id="IPR014729">
    <property type="entry name" value="Rossmann-like_a/b/a_fold"/>
</dbReference>
<dbReference type="FunFam" id="2.170.220.10:FF:000002">
    <property type="entry name" value="Methionine--tRNA ligase"/>
    <property type="match status" value="1"/>
</dbReference>
<dbReference type="NCBIfam" id="NF008900">
    <property type="entry name" value="PRK12267.1"/>
    <property type="match status" value="1"/>
</dbReference>
<keyword evidence="16" id="KW-1185">Reference proteome</keyword>
<feature type="short sequence motif" description="'HIGH' region" evidence="13">
    <location>
        <begin position="11"/>
        <end position="21"/>
    </location>
</feature>
<dbReference type="GO" id="GO:0004825">
    <property type="term" value="F:methionine-tRNA ligase activity"/>
    <property type="evidence" value="ECO:0007669"/>
    <property type="project" value="UniProtKB-UniRule"/>
</dbReference>
<dbReference type="NCBIfam" id="TIGR00398">
    <property type="entry name" value="metG"/>
    <property type="match status" value="1"/>
</dbReference>
<evidence type="ECO:0000256" key="5">
    <source>
        <dbReference type="ARBA" id="ARBA00022555"/>
    </source>
</evidence>
<reference evidence="15 16" key="1">
    <citation type="submission" date="2019-06" db="EMBL/GenBank/DDBJ databases">
        <title>Persicimonas caeni gen. nov., sp. nov., a predatory bacterium isolated from solar saltern.</title>
        <authorList>
            <person name="Wang S."/>
        </authorList>
    </citation>
    <scope>NUCLEOTIDE SEQUENCE [LARGE SCALE GENOMIC DNA]</scope>
    <source>
        <strain evidence="15 16">YN101</strain>
    </source>
</reference>
<dbReference type="InterPro" id="IPR023457">
    <property type="entry name" value="Met-tRNA_synth_2"/>
</dbReference>
<keyword evidence="7 13" id="KW-0547">Nucleotide-binding</keyword>
<gene>
    <name evidence="13 15" type="primary">metG</name>
    <name evidence="15" type="ORF">FIV42_25600</name>
</gene>
<dbReference type="SUPFAM" id="SSF47323">
    <property type="entry name" value="Anticodon-binding domain of a subclass of class I aminoacyl-tRNA synthetases"/>
    <property type="match status" value="1"/>
</dbReference>
<dbReference type="InterPro" id="IPR002547">
    <property type="entry name" value="tRNA-bd_dom"/>
</dbReference>
<dbReference type="GO" id="GO:0005737">
    <property type="term" value="C:cytoplasm"/>
    <property type="evidence" value="ECO:0007669"/>
    <property type="project" value="UniProtKB-SubCell"/>
</dbReference>
<feature type="domain" description="TRNA-binding" evidence="14">
    <location>
        <begin position="544"/>
        <end position="646"/>
    </location>
</feature>
<dbReference type="Gene3D" id="2.170.220.10">
    <property type="match status" value="1"/>
</dbReference>
<dbReference type="PANTHER" id="PTHR43326">
    <property type="entry name" value="METHIONYL-TRNA SYNTHETASE"/>
    <property type="match status" value="1"/>
</dbReference>
<dbReference type="Pfam" id="PF01588">
    <property type="entry name" value="tRNA_bind"/>
    <property type="match status" value="1"/>
</dbReference>
<comment type="catalytic activity">
    <reaction evidence="12 13">
        <text>tRNA(Met) + L-methionine + ATP = L-methionyl-tRNA(Met) + AMP + diphosphate</text>
        <dbReference type="Rhea" id="RHEA:13481"/>
        <dbReference type="Rhea" id="RHEA-COMP:9667"/>
        <dbReference type="Rhea" id="RHEA-COMP:9698"/>
        <dbReference type="ChEBI" id="CHEBI:30616"/>
        <dbReference type="ChEBI" id="CHEBI:33019"/>
        <dbReference type="ChEBI" id="CHEBI:57844"/>
        <dbReference type="ChEBI" id="CHEBI:78442"/>
        <dbReference type="ChEBI" id="CHEBI:78530"/>
        <dbReference type="ChEBI" id="CHEBI:456215"/>
        <dbReference type="EC" id="6.1.1.10"/>
    </reaction>
</comment>
<keyword evidence="10 13" id="KW-0648">Protein biosynthesis</keyword>
<dbReference type="GO" id="GO:0000049">
    <property type="term" value="F:tRNA binding"/>
    <property type="evidence" value="ECO:0007669"/>
    <property type="project" value="UniProtKB-UniRule"/>
</dbReference>
<dbReference type="InterPro" id="IPR015413">
    <property type="entry name" value="Methionyl/Leucyl_tRNA_Synth"/>
</dbReference>
<dbReference type="InterPro" id="IPR041872">
    <property type="entry name" value="Anticodon_Met"/>
</dbReference>
<dbReference type="Pfam" id="PF09334">
    <property type="entry name" value="tRNA-synt_1g"/>
    <property type="match status" value="1"/>
</dbReference>
<keyword evidence="11 13" id="KW-0030">Aminoacyl-tRNA synthetase</keyword>
<comment type="subcellular location">
    <subcellularLocation>
        <location evidence="2 13">Cytoplasm</location>
    </subcellularLocation>
</comment>
<dbReference type="PRINTS" id="PR01041">
    <property type="entry name" value="TRNASYNTHMET"/>
</dbReference>
<dbReference type="InterPro" id="IPR009080">
    <property type="entry name" value="tRNAsynth_Ia_anticodon-bd"/>
</dbReference>
<comment type="function">
    <text evidence="1 13">Is required not only for elongation of protein synthesis but also for the initiation of all mRNA translation through initiator tRNA(fMet) aminoacylation.</text>
</comment>
<dbReference type="InterPro" id="IPR004495">
    <property type="entry name" value="Met-tRNA-synth_bsu_C"/>
</dbReference>
<sequence length="646" mass="72862">MANFYITTPIYYVNGAPHIGHAYTTIVADVFARHYRQRGDDVFFLTGTDEHGLKIQRAAEDRGIEPQELVDENSAKFRDLFEKLELSHDRFIRTTDADHKETVLEMIRRMKESGDIYLDTYEGWYSASDEAYYAEDEIEDGKAVATGSEVEWVEEASYFFKLSKYQDQLIEWYDSDTVPVRPKARRNEVRAFVDGGLKDLSISRTTFDWGIPFPDDPEHVLYVWVDALTNYLSGVGGFDEAGETGGFWPCDVHLIGKDILRFHAVYWPAFLLSAGVDLPKQVFAHGWWTVEGEKMSKSKGNWIDAFELADEYPLDLLRYFMVREIPLGSDGNFVQERIVERNNSELADNLGNLVNRTTKMVQSFIDGEVPAYTETQNEHDVALRKAADVILATVRDAMNKREPHNALDAIMSFAKDLNQYIQTTQPWKYNKEGDIERVQHILYHALEGIRWVAVLASAFVPDAAQKILGALQLTSDDDLQLASLKWGGLPAGNTVETPDVLFDKIDLEAIAKEEEQTKMVEKKQKKSKGKKGDSEKTGLVEFGDFMNIELRVGRIESAEKVEGADKLLKLSADVGEDNNRTIVAGLAKSWDPSDLEGKQVAMVTNLKPAKLFGIKSEAMVLAAETDEGKLELAFFSENVKPGTRIS</sequence>
<dbReference type="FunFam" id="2.40.50.140:FF:000042">
    <property type="entry name" value="Methionine--tRNA ligase"/>
    <property type="match status" value="1"/>
</dbReference>
<comment type="subunit">
    <text evidence="3 13">Homodimer.</text>
</comment>
<evidence type="ECO:0000256" key="11">
    <source>
        <dbReference type="ARBA" id="ARBA00023146"/>
    </source>
</evidence>
<dbReference type="InterPro" id="IPR033911">
    <property type="entry name" value="MetRS_core"/>
</dbReference>
<proteinExistence type="inferred from homology"/>
<evidence type="ECO:0000256" key="2">
    <source>
        <dbReference type="ARBA" id="ARBA00004496"/>
    </source>
</evidence>
<dbReference type="SUPFAM" id="SSF50249">
    <property type="entry name" value="Nucleic acid-binding proteins"/>
    <property type="match status" value="1"/>
</dbReference>
<dbReference type="CDD" id="cd02800">
    <property type="entry name" value="tRNA_bind_EcMetRS_like"/>
    <property type="match status" value="1"/>
</dbReference>
<organism evidence="15 16">
    <name type="scientific">Persicimonas caeni</name>
    <dbReference type="NCBI Taxonomy" id="2292766"/>
    <lineage>
        <taxon>Bacteria</taxon>
        <taxon>Deltaproteobacteria</taxon>
        <taxon>Bradymonadales</taxon>
        <taxon>Bradymonadaceae</taxon>
        <taxon>Persicimonas</taxon>
    </lineage>
</organism>
<keyword evidence="5 13" id="KW-0820">tRNA-binding</keyword>
<evidence type="ECO:0000256" key="10">
    <source>
        <dbReference type="ARBA" id="ARBA00022917"/>
    </source>
</evidence>
<dbReference type="Proteomes" id="UP000315995">
    <property type="component" value="Chromosome"/>
</dbReference>
<feature type="short sequence motif" description="'KMSKS' region" evidence="13">
    <location>
        <begin position="294"/>
        <end position="298"/>
    </location>
</feature>
<evidence type="ECO:0000256" key="4">
    <source>
        <dbReference type="ARBA" id="ARBA00022490"/>
    </source>
</evidence>
<dbReference type="NCBIfam" id="TIGR00399">
    <property type="entry name" value="metG_C_term"/>
    <property type="match status" value="1"/>
</dbReference>
<evidence type="ECO:0000256" key="7">
    <source>
        <dbReference type="ARBA" id="ARBA00022741"/>
    </source>
</evidence>
<evidence type="ECO:0000256" key="6">
    <source>
        <dbReference type="ARBA" id="ARBA00022598"/>
    </source>
</evidence>
<evidence type="ECO:0000313" key="15">
    <source>
        <dbReference type="EMBL" id="QDG53992.1"/>
    </source>
</evidence>
<evidence type="ECO:0000259" key="14">
    <source>
        <dbReference type="PROSITE" id="PS50886"/>
    </source>
</evidence>
<keyword evidence="8 13" id="KW-0067">ATP-binding</keyword>
<comment type="caution">
    <text evidence="13">Lacks conserved residue(s) required for the propagation of feature annotation.</text>
</comment>
<evidence type="ECO:0000256" key="9">
    <source>
        <dbReference type="ARBA" id="ARBA00022884"/>
    </source>
</evidence>
<evidence type="ECO:0000256" key="3">
    <source>
        <dbReference type="ARBA" id="ARBA00011738"/>
    </source>
</evidence>
<dbReference type="GO" id="GO:0005524">
    <property type="term" value="F:ATP binding"/>
    <property type="evidence" value="ECO:0007669"/>
    <property type="project" value="UniProtKB-UniRule"/>
</dbReference>
<dbReference type="EMBL" id="CP041186">
    <property type="protein sequence ID" value="QDG53992.1"/>
    <property type="molecule type" value="Genomic_DNA"/>
</dbReference>
<dbReference type="EC" id="6.1.1.10" evidence="13"/>
<dbReference type="Pfam" id="PF19303">
    <property type="entry name" value="Anticodon_3"/>
    <property type="match status" value="1"/>
</dbReference>
<dbReference type="CDD" id="cd00814">
    <property type="entry name" value="MetRS_core"/>
    <property type="match status" value="1"/>
</dbReference>
<dbReference type="Gene3D" id="1.10.730.10">
    <property type="entry name" value="Isoleucyl-tRNA Synthetase, Domain 1"/>
    <property type="match status" value="1"/>
</dbReference>
<dbReference type="InterPro" id="IPR014758">
    <property type="entry name" value="Met-tRNA_synth"/>
</dbReference>
<name>A0A4Y6Q0D8_PERCE</name>